<keyword evidence="2" id="KW-1185">Reference proteome</keyword>
<name>A0A4Y2C5Y6_ARAVE</name>
<accession>A0A4Y2C5Y6</accession>
<dbReference type="Proteomes" id="UP000499080">
    <property type="component" value="Unassembled WGS sequence"/>
</dbReference>
<dbReference type="AlphaFoldDB" id="A0A4Y2C5Y6"/>
<reference evidence="1 2" key="1">
    <citation type="journal article" date="2019" name="Sci. Rep.">
        <title>Orb-weaving spider Araneus ventricosus genome elucidates the spidroin gene catalogue.</title>
        <authorList>
            <person name="Kono N."/>
            <person name="Nakamura H."/>
            <person name="Ohtoshi R."/>
            <person name="Moran D.A.P."/>
            <person name="Shinohara A."/>
            <person name="Yoshida Y."/>
            <person name="Fujiwara M."/>
            <person name="Mori M."/>
            <person name="Tomita M."/>
            <person name="Arakawa K."/>
        </authorList>
    </citation>
    <scope>NUCLEOTIDE SEQUENCE [LARGE SCALE GENOMIC DNA]</scope>
</reference>
<gene>
    <name evidence="1" type="ORF">AVEN_140656_1</name>
</gene>
<organism evidence="1 2">
    <name type="scientific">Araneus ventricosus</name>
    <name type="common">Orbweaver spider</name>
    <name type="synonym">Epeira ventricosa</name>
    <dbReference type="NCBI Taxonomy" id="182803"/>
    <lineage>
        <taxon>Eukaryota</taxon>
        <taxon>Metazoa</taxon>
        <taxon>Ecdysozoa</taxon>
        <taxon>Arthropoda</taxon>
        <taxon>Chelicerata</taxon>
        <taxon>Arachnida</taxon>
        <taxon>Araneae</taxon>
        <taxon>Araneomorphae</taxon>
        <taxon>Entelegynae</taxon>
        <taxon>Araneoidea</taxon>
        <taxon>Araneidae</taxon>
        <taxon>Araneus</taxon>
    </lineage>
</organism>
<evidence type="ECO:0000313" key="1">
    <source>
        <dbReference type="EMBL" id="GBL99185.1"/>
    </source>
</evidence>
<dbReference type="EMBL" id="BGPR01000146">
    <property type="protein sequence ID" value="GBL99185.1"/>
    <property type="molecule type" value="Genomic_DNA"/>
</dbReference>
<proteinExistence type="predicted"/>
<protein>
    <submittedName>
        <fullName evidence="1">Uncharacterized protein</fullName>
    </submittedName>
</protein>
<sequence>MFLLNEHLLPKKQPPAKFQVSRPRGLEDFVISEWALLLAVTWINMMDGVADLTLTQSCSCSSRFGQRHISRFSPDVRIDIARCTGALVVFSSLLTIKETKHWIS</sequence>
<comment type="caution">
    <text evidence="1">The sequence shown here is derived from an EMBL/GenBank/DDBJ whole genome shotgun (WGS) entry which is preliminary data.</text>
</comment>
<evidence type="ECO:0000313" key="2">
    <source>
        <dbReference type="Proteomes" id="UP000499080"/>
    </source>
</evidence>